<reference evidence="1 2" key="1">
    <citation type="submission" date="2020-04" db="EMBL/GenBank/DDBJ databases">
        <title>Perkinsus chesapeaki whole genome sequence.</title>
        <authorList>
            <person name="Bogema D.R."/>
        </authorList>
    </citation>
    <scope>NUCLEOTIDE SEQUENCE [LARGE SCALE GENOMIC DNA]</scope>
    <source>
        <strain evidence="1">ATCC PRA-425</strain>
    </source>
</reference>
<keyword evidence="2" id="KW-1185">Reference proteome</keyword>
<dbReference type="AlphaFoldDB" id="A0A7J6KJP8"/>
<evidence type="ECO:0000313" key="1">
    <source>
        <dbReference type="EMBL" id="KAF4646821.1"/>
    </source>
</evidence>
<sequence length="129" mass="14270">KAILSKADDTSKVVVIILSSAFLCDRPVTCSTAVMVLLCAQYPWAHAGGCPRQQDMRAMGLQAFGPSRPLFLEQRIQQRFDALFVPARVFDCIFYVFVENVVPSAGFPCGQFAQRLLDFQVGYSSSQVI</sequence>
<dbReference type="EMBL" id="JAAPAO010003077">
    <property type="protein sequence ID" value="KAF4646821.1"/>
    <property type="molecule type" value="Genomic_DNA"/>
</dbReference>
<dbReference type="Proteomes" id="UP000591131">
    <property type="component" value="Unassembled WGS sequence"/>
</dbReference>
<evidence type="ECO:0000313" key="2">
    <source>
        <dbReference type="Proteomes" id="UP000591131"/>
    </source>
</evidence>
<organism evidence="1 2">
    <name type="scientific">Perkinsus chesapeaki</name>
    <name type="common">Clam parasite</name>
    <name type="synonym">Perkinsus andrewsi</name>
    <dbReference type="NCBI Taxonomy" id="330153"/>
    <lineage>
        <taxon>Eukaryota</taxon>
        <taxon>Sar</taxon>
        <taxon>Alveolata</taxon>
        <taxon>Perkinsozoa</taxon>
        <taxon>Perkinsea</taxon>
        <taxon>Perkinsida</taxon>
        <taxon>Perkinsidae</taxon>
        <taxon>Perkinsus</taxon>
    </lineage>
</organism>
<feature type="non-terminal residue" evidence="1">
    <location>
        <position position="1"/>
    </location>
</feature>
<accession>A0A7J6KJP8</accession>
<feature type="non-terminal residue" evidence="1">
    <location>
        <position position="129"/>
    </location>
</feature>
<protein>
    <submittedName>
        <fullName evidence="1">Uncharacterized protein</fullName>
    </submittedName>
</protein>
<comment type="caution">
    <text evidence="1">The sequence shown here is derived from an EMBL/GenBank/DDBJ whole genome shotgun (WGS) entry which is preliminary data.</text>
</comment>
<proteinExistence type="predicted"/>
<gene>
    <name evidence="1" type="ORF">FOL47_005581</name>
</gene>
<name>A0A7J6KJP8_PERCH</name>